<protein>
    <recommendedName>
        <fullName evidence="4">Ribosomal protein L7/L12 C-terminal domain-containing protein</fullName>
    </recommendedName>
</protein>
<reference evidence="2 3" key="1">
    <citation type="journal article" date="2014" name="Int. J. Syst. Evol. Microbiol.">
        <title>Solimonas terrae sp. nov., isolated from soil.</title>
        <authorList>
            <person name="Kim S.J."/>
            <person name="Moon J.Y."/>
            <person name="Weon H.Y."/>
            <person name="Ahn J.H."/>
            <person name="Chen W.M."/>
            <person name="Kwon S.W."/>
        </authorList>
    </citation>
    <scope>NUCLEOTIDE SEQUENCE [LARGE SCALE GENOMIC DNA]</scope>
    <source>
        <strain evidence="2 3">KIS83-12</strain>
    </source>
</reference>
<dbReference type="Gene3D" id="3.30.1390.10">
    <property type="match status" value="2"/>
</dbReference>
<organism evidence="2 3">
    <name type="scientific">Solimonas terrae</name>
    <dbReference type="NCBI Taxonomy" id="1396819"/>
    <lineage>
        <taxon>Bacteria</taxon>
        <taxon>Pseudomonadati</taxon>
        <taxon>Pseudomonadota</taxon>
        <taxon>Gammaproteobacteria</taxon>
        <taxon>Nevskiales</taxon>
        <taxon>Nevskiaceae</taxon>
        <taxon>Solimonas</taxon>
    </lineage>
</organism>
<dbReference type="EMBL" id="JAAMOW010000006">
    <property type="protein sequence ID" value="NGY05690.1"/>
    <property type="molecule type" value="Genomic_DNA"/>
</dbReference>
<comment type="caution">
    <text evidence="2">The sequence shown here is derived from an EMBL/GenBank/DDBJ whole genome shotgun (WGS) entry which is preliminary data.</text>
</comment>
<feature type="transmembrane region" description="Helical" evidence="1">
    <location>
        <begin position="123"/>
        <end position="140"/>
    </location>
</feature>
<accession>A0A6M2BTN0</accession>
<dbReference type="InterPro" id="IPR014719">
    <property type="entry name" value="Ribosomal_bL12_C/ClpS-like"/>
</dbReference>
<evidence type="ECO:0000313" key="3">
    <source>
        <dbReference type="Proteomes" id="UP000472676"/>
    </source>
</evidence>
<keyword evidence="1" id="KW-1133">Transmembrane helix</keyword>
<evidence type="ECO:0008006" key="4">
    <source>
        <dbReference type="Google" id="ProtNLM"/>
    </source>
</evidence>
<proteinExistence type="predicted"/>
<dbReference type="AlphaFoldDB" id="A0A6M2BTN0"/>
<name>A0A6M2BTN0_9GAMM</name>
<keyword evidence="1" id="KW-0472">Membrane</keyword>
<keyword evidence="1" id="KW-0812">Transmembrane</keyword>
<dbReference type="Proteomes" id="UP000472676">
    <property type="component" value="Unassembled WGS sequence"/>
</dbReference>
<evidence type="ECO:0000313" key="2">
    <source>
        <dbReference type="EMBL" id="NGY05690.1"/>
    </source>
</evidence>
<sequence>MSNNSPISAAVAAAIQSGNPIEAIKRVREETGLGLQEARALVDAHVAGRAMPSPSAAAPASDLPLQAILALRQGRRIDAIRAVREQRRIGLKDAKQIVDAYVDEHPELLAGLGAMRGTLWRKFLFAIIATALAIACYWRFAT</sequence>
<keyword evidence="3" id="KW-1185">Reference proteome</keyword>
<gene>
    <name evidence="2" type="ORF">G7Y85_13025</name>
</gene>
<evidence type="ECO:0000256" key="1">
    <source>
        <dbReference type="SAM" id="Phobius"/>
    </source>
</evidence>
<dbReference type="RefSeq" id="WP_166257674.1">
    <property type="nucleotide sequence ID" value="NZ_JAAMOW010000006.1"/>
</dbReference>